<dbReference type="PANTHER" id="PTHR12001">
    <property type="entry name" value="GERANYLGERANYL PYROPHOSPHATE SYNTHASE"/>
    <property type="match status" value="1"/>
</dbReference>
<organism evidence="8 9">
    <name type="scientific">Elysia marginata</name>
    <dbReference type="NCBI Taxonomy" id="1093978"/>
    <lineage>
        <taxon>Eukaryota</taxon>
        <taxon>Metazoa</taxon>
        <taxon>Spiralia</taxon>
        <taxon>Lophotrochozoa</taxon>
        <taxon>Mollusca</taxon>
        <taxon>Gastropoda</taxon>
        <taxon>Heterobranchia</taxon>
        <taxon>Euthyneura</taxon>
        <taxon>Panpulmonata</taxon>
        <taxon>Sacoglossa</taxon>
        <taxon>Placobranchoidea</taxon>
        <taxon>Plakobranchidae</taxon>
        <taxon>Elysia</taxon>
    </lineage>
</organism>
<comment type="similarity">
    <text evidence="2 6">Belongs to the FPP/GGPP synthase family.</text>
</comment>
<evidence type="ECO:0000256" key="6">
    <source>
        <dbReference type="RuleBase" id="RU004466"/>
    </source>
</evidence>
<dbReference type="GO" id="GO:0046872">
    <property type="term" value="F:metal ion binding"/>
    <property type="evidence" value="ECO:0007669"/>
    <property type="project" value="UniProtKB-KW"/>
</dbReference>
<evidence type="ECO:0000313" key="9">
    <source>
        <dbReference type="Proteomes" id="UP000762676"/>
    </source>
</evidence>
<dbReference type="InterPro" id="IPR033749">
    <property type="entry name" value="Polyprenyl_synt_CS"/>
</dbReference>
<keyword evidence="5" id="KW-0460">Magnesium</keyword>
<keyword evidence="9" id="KW-1185">Reference proteome</keyword>
<dbReference type="InterPro" id="IPR008949">
    <property type="entry name" value="Isoprenoid_synthase_dom_sf"/>
</dbReference>
<evidence type="ECO:0000256" key="4">
    <source>
        <dbReference type="ARBA" id="ARBA00022723"/>
    </source>
</evidence>
<evidence type="ECO:0000256" key="1">
    <source>
        <dbReference type="ARBA" id="ARBA00001946"/>
    </source>
</evidence>
<comment type="caution">
    <text evidence="8">The sequence shown here is derived from an EMBL/GenBank/DDBJ whole genome shotgun (WGS) entry which is preliminary data.</text>
</comment>
<gene>
    <name evidence="8" type="ORF">ElyMa_002236100</name>
</gene>
<feature type="domain" description="Pterin-binding" evidence="7">
    <location>
        <begin position="1"/>
        <end position="268"/>
    </location>
</feature>
<dbReference type="PROSITE" id="PS50972">
    <property type="entry name" value="PTERIN_BINDING"/>
    <property type="match status" value="1"/>
</dbReference>
<dbReference type="SFLD" id="SFLDG01017">
    <property type="entry name" value="Polyprenyl_Transferase_Like"/>
    <property type="match status" value="1"/>
</dbReference>
<dbReference type="InterPro" id="IPR000489">
    <property type="entry name" value="Pterin-binding_dom"/>
</dbReference>
<dbReference type="PANTHER" id="PTHR12001:SF85">
    <property type="entry name" value="SHORT CHAIN ISOPRENYL DIPHOSPHATE SYNTHASE"/>
    <property type="match status" value="1"/>
</dbReference>
<dbReference type="GO" id="GO:0042558">
    <property type="term" value="P:pteridine-containing compound metabolic process"/>
    <property type="evidence" value="ECO:0007669"/>
    <property type="project" value="InterPro"/>
</dbReference>
<comment type="cofactor">
    <cofactor evidence="1">
        <name>Mg(2+)</name>
        <dbReference type="ChEBI" id="CHEBI:18420"/>
    </cofactor>
</comment>
<keyword evidence="4" id="KW-0479">Metal-binding</keyword>
<protein>
    <submittedName>
        <fullName evidence="8">Polyprenyl synthetase</fullName>
    </submittedName>
</protein>
<name>A0AAV4FVL3_9GAST</name>
<dbReference type="GO" id="GO:0008299">
    <property type="term" value="P:isoprenoid biosynthetic process"/>
    <property type="evidence" value="ECO:0007669"/>
    <property type="project" value="InterPro"/>
</dbReference>
<dbReference type="GO" id="GO:0004659">
    <property type="term" value="F:prenyltransferase activity"/>
    <property type="evidence" value="ECO:0007669"/>
    <property type="project" value="InterPro"/>
</dbReference>
<evidence type="ECO:0000256" key="2">
    <source>
        <dbReference type="ARBA" id="ARBA00006706"/>
    </source>
</evidence>
<dbReference type="Gene3D" id="1.10.600.10">
    <property type="entry name" value="Farnesyl Diphosphate Synthase"/>
    <property type="match status" value="1"/>
</dbReference>
<accession>A0AAV4FVL3</accession>
<evidence type="ECO:0000313" key="8">
    <source>
        <dbReference type="EMBL" id="GFR77353.1"/>
    </source>
</evidence>
<dbReference type="InterPro" id="IPR011005">
    <property type="entry name" value="Dihydropteroate_synth-like_sf"/>
</dbReference>
<keyword evidence="3 6" id="KW-0808">Transferase</keyword>
<dbReference type="Pfam" id="PF00809">
    <property type="entry name" value="Pterin_bind"/>
    <property type="match status" value="1"/>
</dbReference>
<proteinExistence type="inferred from homology"/>
<dbReference type="CDD" id="cd00685">
    <property type="entry name" value="Trans_IPPS_HT"/>
    <property type="match status" value="1"/>
</dbReference>
<evidence type="ECO:0000256" key="3">
    <source>
        <dbReference type="ARBA" id="ARBA00022679"/>
    </source>
</evidence>
<dbReference type="PROSITE" id="PS00723">
    <property type="entry name" value="POLYPRENYL_SYNTHASE_1"/>
    <property type="match status" value="1"/>
</dbReference>
<evidence type="ECO:0000256" key="5">
    <source>
        <dbReference type="ARBA" id="ARBA00022842"/>
    </source>
</evidence>
<sequence>MGVLNLTPDSFYDGGKYKNDKDVLLEVEKMLVEGATFIDIGGQSTRPGSSLVDENDELRRVLPKLEIIFGEFADINISIDTFYPRVAKETLEMGVGIINDISGDNVGKRLRPILLLLSSEIFSGYVKPALDASLALEIFHNFTLVHDDMMDNAPLRRGKETVYKKWGVNVAILSGDMMSILAYQLFEKYDLELSTRLLADFSKMGIEICEGQQMDMDFETLHEVPYTHYLEMIRKKTAIMPAMAMKMGAMIGKNQTGETEQMAYDFGLNIGMAFQLQDDYLDVFGHKIQTGKLVGGDILANKKTALYIRALDNLDDLSRGELKSLYASSSSKYSLKVEKVIDLYEKSNAKALVKDDIDKYTRNAYNILEQLDIEEDKKKIFYKLGRSLVSRQK</sequence>
<dbReference type="Proteomes" id="UP000762676">
    <property type="component" value="Unassembled WGS sequence"/>
</dbReference>
<dbReference type="SUPFAM" id="SSF48576">
    <property type="entry name" value="Terpenoid synthases"/>
    <property type="match status" value="1"/>
</dbReference>
<dbReference type="SUPFAM" id="SSF51717">
    <property type="entry name" value="Dihydropteroate synthetase-like"/>
    <property type="match status" value="1"/>
</dbReference>
<dbReference type="AlphaFoldDB" id="A0AAV4FVL3"/>
<dbReference type="InterPro" id="IPR000092">
    <property type="entry name" value="Polyprenyl_synt"/>
</dbReference>
<dbReference type="EMBL" id="BMAT01004631">
    <property type="protein sequence ID" value="GFR77353.1"/>
    <property type="molecule type" value="Genomic_DNA"/>
</dbReference>
<evidence type="ECO:0000259" key="7">
    <source>
        <dbReference type="PROSITE" id="PS50972"/>
    </source>
</evidence>
<dbReference type="PROSITE" id="PS00444">
    <property type="entry name" value="POLYPRENYL_SYNTHASE_2"/>
    <property type="match status" value="1"/>
</dbReference>
<reference evidence="8 9" key="1">
    <citation type="journal article" date="2021" name="Elife">
        <title>Chloroplast acquisition without the gene transfer in kleptoplastic sea slugs, Plakobranchus ocellatus.</title>
        <authorList>
            <person name="Maeda T."/>
            <person name="Takahashi S."/>
            <person name="Yoshida T."/>
            <person name="Shimamura S."/>
            <person name="Takaki Y."/>
            <person name="Nagai Y."/>
            <person name="Toyoda A."/>
            <person name="Suzuki Y."/>
            <person name="Arimoto A."/>
            <person name="Ishii H."/>
            <person name="Satoh N."/>
            <person name="Nishiyama T."/>
            <person name="Hasebe M."/>
            <person name="Maruyama T."/>
            <person name="Minagawa J."/>
            <person name="Obokata J."/>
            <person name="Shigenobu S."/>
        </authorList>
    </citation>
    <scope>NUCLEOTIDE SEQUENCE [LARGE SCALE GENOMIC DNA]</scope>
</reference>
<dbReference type="SFLD" id="SFLDS00005">
    <property type="entry name" value="Isoprenoid_Synthase_Type_I"/>
    <property type="match status" value="1"/>
</dbReference>
<dbReference type="Pfam" id="PF00348">
    <property type="entry name" value="polyprenyl_synt"/>
    <property type="match status" value="1"/>
</dbReference>